<keyword evidence="1" id="KW-0479">Metal-binding</keyword>
<gene>
    <name evidence="4" type="ORF">PG996_006850</name>
</gene>
<dbReference type="InterPro" id="IPR013083">
    <property type="entry name" value="Znf_RING/FYVE/PHD"/>
</dbReference>
<keyword evidence="5" id="KW-1185">Reference proteome</keyword>
<sequence>MFREWIHSTARRRTGTEQPQSTSGTTEGSHNDSKMPEPRDKHVVAPQETSPRESHPDDTGSLSCSESTTLVDAATLTCRVCLEAQPTSSFPQAALLAAQCNHPARTCLACVQTWIQTQLLSRNDWTHLACPECLAPMSPNDVQHYATPEMLAKYRAGVIERPALRLFSATAPMTLEQAEDAKRRVLEGQRQRRMHEAREAERARLVAQRGAHETAEVERQTLFNFCVRWLQERESKRTILATTRECPNSQCQVRQEKSDGW</sequence>
<dbReference type="InterPro" id="IPR001841">
    <property type="entry name" value="Znf_RING"/>
</dbReference>
<dbReference type="Gene3D" id="3.30.40.10">
    <property type="entry name" value="Zinc/RING finger domain, C3HC4 (zinc finger)"/>
    <property type="match status" value="1"/>
</dbReference>
<evidence type="ECO:0000313" key="5">
    <source>
        <dbReference type="Proteomes" id="UP001446871"/>
    </source>
</evidence>
<dbReference type="SUPFAM" id="SSF57850">
    <property type="entry name" value="RING/U-box"/>
    <property type="match status" value="1"/>
</dbReference>
<proteinExistence type="predicted"/>
<evidence type="ECO:0000256" key="2">
    <source>
        <dbReference type="SAM" id="MobiDB-lite"/>
    </source>
</evidence>
<keyword evidence="1" id="KW-0862">Zinc</keyword>
<organism evidence="4 5">
    <name type="scientific">Apiospora saccharicola</name>
    <dbReference type="NCBI Taxonomy" id="335842"/>
    <lineage>
        <taxon>Eukaryota</taxon>
        <taxon>Fungi</taxon>
        <taxon>Dikarya</taxon>
        <taxon>Ascomycota</taxon>
        <taxon>Pezizomycotina</taxon>
        <taxon>Sordariomycetes</taxon>
        <taxon>Xylariomycetidae</taxon>
        <taxon>Amphisphaeriales</taxon>
        <taxon>Apiosporaceae</taxon>
        <taxon>Apiospora</taxon>
    </lineage>
</organism>
<accession>A0ABR1V961</accession>
<name>A0ABR1V961_9PEZI</name>
<reference evidence="4 5" key="1">
    <citation type="submission" date="2023-01" db="EMBL/GenBank/DDBJ databases">
        <title>Analysis of 21 Apiospora genomes using comparative genomics revels a genus with tremendous synthesis potential of carbohydrate active enzymes and secondary metabolites.</title>
        <authorList>
            <person name="Sorensen T."/>
        </authorList>
    </citation>
    <scope>NUCLEOTIDE SEQUENCE [LARGE SCALE GENOMIC DNA]</scope>
    <source>
        <strain evidence="4 5">CBS 83171</strain>
    </source>
</reference>
<evidence type="ECO:0000313" key="4">
    <source>
        <dbReference type="EMBL" id="KAK8067738.1"/>
    </source>
</evidence>
<evidence type="ECO:0000256" key="1">
    <source>
        <dbReference type="PROSITE-ProRule" id="PRU00175"/>
    </source>
</evidence>
<comment type="caution">
    <text evidence="4">The sequence shown here is derived from an EMBL/GenBank/DDBJ whole genome shotgun (WGS) entry which is preliminary data.</text>
</comment>
<feature type="compositionally biased region" description="Basic and acidic residues" evidence="2">
    <location>
        <begin position="29"/>
        <end position="43"/>
    </location>
</feature>
<dbReference type="EMBL" id="JAQQWM010000004">
    <property type="protein sequence ID" value="KAK8067738.1"/>
    <property type="molecule type" value="Genomic_DNA"/>
</dbReference>
<feature type="region of interest" description="Disordered" evidence="2">
    <location>
        <begin position="1"/>
        <end position="65"/>
    </location>
</feature>
<keyword evidence="1" id="KW-0863">Zinc-finger</keyword>
<feature type="domain" description="RING-type" evidence="3">
    <location>
        <begin position="78"/>
        <end position="133"/>
    </location>
</feature>
<dbReference type="PROSITE" id="PS50089">
    <property type="entry name" value="ZF_RING_2"/>
    <property type="match status" value="1"/>
</dbReference>
<dbReference type="Proteomes" id="UP001446871">
    <property type="component" value="Unassembled WGS sequence"/>
</dbReference>
<evidence type="ECO:0000259" key="3">
    <source>
        <dbReference type="PROSITE" id="PS50089"/>
    </source>
</evidence>
<feature type="compositionally biased region" description="Polar residues" evidence="2">
    <location>
        <begin position="16"/>
        <end position="28"/>
    </location>
</feature>
<protein>
    <recommendedName>
        <fullName evidence="3">RING-type domain-containing protein</fullName>
    </recommendedName>
</protein>